<name>A0A9P0CXK1_9CUCU</name>
<keyword evidence="1" id="KW-0862">Zinc</keyword>
<evidence type="ECO:0000259" key="3">
    <source>
        <dbReference type="PROSITE" id="PS50158"/>
    </source>
</evidence>
<keyword evidence="1" id="KW-0863">Zinc-finger</keyword>
<dbReference type="OrthoDB" id="6777962at2759"/>
<dbReference type="GO" id="GO:0003676">
    <property type="term" value="F:nucleic acid binding"/>
    <property type="evidence" value="ECO:0007669"/>
    <property type="project" value="InterPro"/>
</dbReference>
<gene>
    <name evidence="4" type="ORF">PSYICH_LOCUS7710</name>
</gene>
<dbReference type="Pfam" id="PF25273">
    <property type="entry name" value="DUF7869"/>
    <property type="match status" value="1"/>
</dbReference>
<evidence type="ECO:0000256" key="2">
    <source>
        <dbReference type="SAM" id="MobiDB-lite"/>
    </source>
</evidence>
<reference evidence="4" key="1">
    <citation type="submission" date="2022-01" db="EMBL/GenBank/DDBJ databases">
        <authorList>
            <person name="King R."/>
        </authorList>
    </citation>
    <scope>NUCLEOTIDE SEQUENCE</scope>
</reference>
<feature type="domain" description="CCHC-type" evidence="3">
    <location>
        <begin position="580"/>
        <end position="595"/>
    </location>
</feature>
<keyword evidence="5" id="KW-1185">Reference proteome</keyword>
<dbReference type="EMBL" id="OV651814">
    <property type="protein sequence ID" value="CAH1106749.1"/>
    <property type="molecule type" value="Genomic_DNA"/>
</dbReference>
<dbReference type="InterPro" id="IPR001878">
    <property type="entry name" value="Znf_CCHC"/>
</dbReference>
<accession>A0A9P0CXK1</accession>
<dbReference type="PROSITE" id="PS50158">
    <property type="entry name" value="ZF_CCHC"/>
    <property type="match status" value="1"/>
</dbReference>
<dbReference type="Proteomes" id="UP001153636">
    <property type="component" value="Chromosome 2"/>
</dbReference>
<dbReference type="PANTHER" id="PTHR10773:SF19">
    <property type="match status" value="1"/>
</dbReference>
<dbReference type="GO" id="GO:0008270">
    <property type="term" value="F:zinc ion binding"/>
    <property type="evidence" value="ECO:0007669"/>
    <property type="project" value="UniProtKB-KW"/>
</dbReference>
<proteinExistence type="predicted"/>
<feature type="region of interest" description="Disordered" evidence="2">
    <location>
        <begin position="644"/>
        <end position="676"/>
    </location>
</feature>
<sequence length="1060" mass="122791">MKETEQERNNELVEVEEVEVEEEEKEFSISCPKKHTLPKTPEQSLADLKTFRGMVKDNLTTKVASLTKKDLKKVDTAKIAAAAAKHSRLNFIEQGRRCNSVSFPDTQKKKILDMTLDTSGTDHYKQKESPEAFTLNEAIDKNIKLVKIIKGLIEDAPNTHKKIKEVVKIRNANEFQRDSFKKWLNKKRFEPIEKIMYDVDFQTIETPKKTCEIATQTEPWHGQATKVTLKYLDGIEKFEEYEEIETMEWDQTLYKNTEVVVGNPIMTEDKTTKVVFGEPNDPTMSNGIQKLYSEKYLALLSLSGEFEVIEQITKTKSKNELSQRKIIRATHDGTTKSVWRKLKEIREETSEDGKVAIHHLTNITTTNLRKMAETVFHNSNTKVEIYTTARKKEDEKVRTTYGMIVSEGGKSYREVLMKVKDVVKKNSSAAAIRSVKSTKDGKLLLTLDKDDKAITNLQKAFKENTSGLRTRRLGMDNFSTIHIRGMEADATVKEAIKDAVGTWEEDNKLSELRPLSNDTLAATLTLRTEQAEKLLREGFLRVGLGKCRLEKRLNIRRCPKCWSYEQEVDKCEGPDRSKQCFKCGLEDHSAKECTNEEHALFVKRKDNNCIIQDVSAAEDREIESPNYVDDPDYTPMEENLLQNENKDSSTEDLSSGNNNKKSDGKQTDKRKRKKVAIPEEWDKNINKKKRMLGQKYVGYTRNKDGTIKHNIEREQDFKTKAEVFNLYKKICLDEEILPLTIYPFLLIFDQKKLALFKLWKDQCDDVCCAYKMKQLDEDSYNKHKLAKNQARKEKDEDKIRCKNKEIYCFTMDVQAVKLCPKLEASALYYKTKLQVHNFTIYNLESHDSKNYLWNETEGELCSSVFATCIFKHIQTTLDREVRSVVLYSDSCGYQNKNKYLASALCLLACKNNVEIEHKYLVKGHTQMECDATHSLIERHIKARDIYLPTDYISVITSARQKPQPLQVEYLNHSYFFNFDDNNILRYDSIRPGNRVNDPKVADISCLKYLPNGNILYKLNYNEAYLPLPQRSQTINHNYELKPLYQTRLKITKKSEHTCKN</sequence>
<dbReference type="InterPro" id="IPR057191">
    <property type="entry name" value="DUF7869"/>
</dbReference>
<protein>
    <recommendedName>
        <fullName evidence="3">CCHC-type domain-containing protein</fullName>
    </recommendedName>
</protein>
<evidence type="ECO:0000256" key="1">
    <source>
        <dbReference type="PROSITE-ProRule" id="PRU00047"/>
    </source>
</evidence>
<organism evidence="4 5">
    <name type="scientific">Psylliodes chrysocephalus</name>
    <dbReference type="NCBI Taxonomy" id="3402493"/>
    <lineage>
        <taxon>Eukaryota</taxon>
        <taxon>Metazoa</taxon>
        <taxon>Ecdysozoa</taxon>
        <taxon>Arthropoda</taxon>
        <taxon>Hexapoda</taxon>
        <taxon>Insecta</taxon>
        <taxon>Pterygota</taxon>
        <taxon>Neoptera</taxon>
        <taxon>Endopterygota</taxon>
        <taxon>Coleoptera</taxon>
        <taxon>Polyphaga</taxon>
        <taxon>Cucujiformia</taxon>
        <taxon>Chrysomeloidea</taxon>
        <taxon>Chrysomelidae</taxon>
        <taxon>Galerucinae</taxon>
        <taxon>Alticini</taxon>
        <taxon>Psylliodes</taxon>
    </lineage>
</organism>
<dbReference type="SMART" id="SM00343">
    <property type="entry name" value="ZnF_C2HC"/>
    <property type="match status" value="1"/>
</dbReference>
<keyword evidence="1" id="KW-0479">Metal-binding</keyword>
<evidence type="ECO:0000313" key="5">
    <source>
        <dbReference type="Proteomes" id="UP001153636"/>
    </source>
</evidence>
<dbReference type="AlphaFoldDB" id="A0A9P0CXK1"/>
<evidence type="ECO:0000313" key="4">
    <source>
        <dbReference type="EMBL" id="CAH1106749.1"/>
    </source>
</evidence>
<dbReference type="PANTHER" id="PTHR10773">
    <property type="entry name" value="DNA-DIRECTED RNA POLYMERASES I, II, AND III SUBUNIT RPABC2"/>
    <property type="match status" value="1"/>
</dbReference>